<dbReference type="Proteomes" id="UP000027222">
    <property type="component" value="Unassembled WGS sequence"/>
</dbReference>
<keyword evidence="2" id="KW-1185">Reference proteome</keyword>
<proteinExistence type="predicted"/>
<evidence type="ECO:0000313" key="2">
    <source>
        <dbReference type="Proteomes" id="UP000027222"/>
    </source>
</evidence>
<reference evidence="2" key="1">
    <citation type="journal article" date="2014" name="Proc. Natl. Acad. Sci. U.S.A.">
        <title>Extensive sampling of basidiomycete genomes demonstrates inadequacy of the white-rot/brown-rot paradigm for wood decay fungi.</title>
        <authorList>
            <person name="Riley R."/>
            <person name="Salamov A.A."/>
            <person name="Brown D.W."/>
            <person name="Nagy L.G."/>
            <person name="Floudas D."/>
            <person name="Held B.W."/>
            <person name="Levasseur A."/>
            <person name="Lombard V."/>
            <person name="Morin E."/>
            <person name="Otillar R."/>
            <person name="Lindquist E.A."/>
            <person name="Sun H."/>
            <person name="LaButti K.M."/>
            <person name="Schmutz J."/>
            <person name="Jabbour D."/>
            <person name="Luo H."/>
            <person name="Baker S.E."/>
            <person name="Pisabarro A.G."/>
            <person name="Walton J.D."/>
            <person name="Blanchette R.A."/>
            <person name="Henrissat B."/>
            <person name="Martin F."/>
            <person name="Cullen D."/>
            <person name="Hibbett D.S."/>
            <person name="Grigoriev I.V."/>
        </authorList>
    </citation>
    <scope>NUCLEOTIDE SEQUENCE [LARGE SCALE GENOMIC DNA]</scope>
    <source>
        <strain evidence="2">CBS 339.88</strain>
    </source>
</reference>
<dbReference type="HOGENOM" id="CLU_2171269_0_0_1"/>
<dbReference type="EMBL" id="KL142415">
    <property type="protein sequence ID" value="KDR67426.1"/>
    <property type="molecule type" value="Genomic_DNA"/>
</dbReference>
<protein>
    <submittedName>
        <fullName evidence="1">Uncharacterized protein</fullName>
    </submittedName>
</protein>
<name>A0A067S9B1_GALM3</name>
<organism evidence="1 2">
    <name type="scientific">Galerina marginata (strain CBS 339.88)</name>
    <dbReference type="NCBI Taxonomy" id="685588"/>
    <lineage>
        <taxon>Eukaryota</taxon>
        <taxon>Fungi</taxon>
        <taxon>Dikarya</taxon>
        <taxon>Basidiomycota</taxon>
        <taxon>Agaricomycotina</taxon>
        <taxon>Agaricomycetes</taxon>
        <taxon>Agaricomycetidae</taxon>
        <taxon>Agaricales</taxon>
        <taxon>Agaricineae</taxon>
        <taxon>Strophariaceae</taxon>
        <taxon>Galerina</taxon>
    </lineage>
</organism>
<evidence type="ECO:0000313" key="1">
    <source>
        <dbReference type="EMBL" id="KDR67426.1"/>
    </source>
</evidence>
<accession>A0A067S9B1</accession>
<gene>
    <name evidence="1" type="ORF">GALMADRAFT_258374</name>
</gene>
<sequence>MAHSIASKFGLSLLGCKNAHAIGLLTQETLYPQPPIYRNSNPSANFPEWELQLGFFFSFVRGSFLKVTFSSTSTGSESILRITLGLQSSSRYRYSNTSEHKIPHYQSDRP</sequence>
<dbReference type="AlphaFoldDB" id="A0A067S9B1"/>